<protein>
    <submittedName>
        <fullName evidence="1">Uncharacterized protein</fullName>
    </submittedName>
</protein>
<gene>
    <name evidence="1" type="ORF">CCFV1_ORF076</name>
</gene>
<dbReference type="EMBL" id="CAUOPR010000001">
    <property type="protein sequence ID" value="CAJ2002122.1"/>
    <property type="molecule type" value="Genomic_DNA"/>
</dbReference>
<dbReference type="Proteomes" id="UP001642380">
    <property type="component" value="Unassembled WGS sequence"/>
</dbReference>
<reference evidence="1 2" key="1">
    <citation type="submission" date="2024-01" db="EMBL/GenBank/DDBJ databases">
        <authorList>
            <person name="Guinet B."/>
        </authorList>
    </citation>
    <scope>NUCLEOTIDE SEQUENCE [LARGE SCALE GENOMIC DNA]</scope>
</reference>
<accession>A0ABC8QJP8</accession>
<evidence type="ECO:0000313" key="2">
    <source>
        <dbReference type="Proteomes" id="UP001642380"/>
    </source>
</evidence>
<evidence type="ECO:0000313" key="1">
    <source>
        <dbReference type="EMBL" id="CAJ2002122.1"/>
    </source>
</evidence>
<sequence>MYFGYNCLLLLALGWSAFSVLQDFFFRLEALKSFKLRLYHRADENLVWVTV</sequence>
<comment type="caution">
    <text evidence="1">The sequence shown here is derived from an EMBL/GenBank/DDBJ whole genome shotgun (WGS) entry which is preliminary data.</text>
</comment>
<proteinExistence type="predicted"/>
<name>A0ABC8QJP8_9VIRU</name>
<keyword evidence="2" id="KW-1185">Reference proteome</keyword>
<organism evidence="1 2">
    <name type="scientific">Cotesia congregata filamentous virus 1</name>
    <dbReference type="NCBI Taxonomy" id="3064291"/>
    <lineage>
        <taxon>Viruses</taxon>
        <taxon>Viruses incertae sedis</taxon>
        <taxon>Naldaviricetes</taxon>
        <taxon>Lefavirales</taxon>
        <taxon>Filamentoviridae</taxon>
        <taxon>Betafilamentovirus</taxon>
        <taxon>Betafilamentovirus cocongregatae</taxon>
    </lineage>
</organism>